<feature type="transmembrane region" description="Helical" evidence="1">
    <location>
        <begin position="130"/>
        <end position="148"/>
    </location>
</feature>
<dbReference type="RefSeq" id="WP_013707689.1">
    <property type="nucleotide sequence ID" value="NC_015388.1"/>
</dbReference>
<reference evidence="3" key="2">
    <citation type="submission" date="2011-03" db="EMBL/GenBank/DDBJ databases">
        <title>The complete genome of Desulfobacca acetoxidans DSM 11109.</title>
        <authorList>
            <consortium name="US DOE Joint Genome Institute (JGI-PGF)"/>
            <person name="Lucas S."/>
            <person name="Copeland A."/>
            <person name="Lapidus A."/>
            <person name="Bruce D."/>
            <person name="Goodwin L."/>
            <person name="Pitluck S."/>
            <person name="Peters L."/>
            <person name="Kyrpides N."/>
            <person name="Mavromatis K."/>
            <person name="Ivanova N."/>
            <person name="Ovchinnikova G."/>
            <person name="Teshima H."/>
            <person name="Detter J.C."/>
            <person name="Han C."/>
            <person name="Land M."/>
            <person name="Hauser L."/>
            <person name="Markowitz V."/>
            <person name="Cheng J.-F."/>
            <person name="Hugenholtz P."/>
            <person name="Woyke T."/>
            <person name="Wu D."/>
            <person name="Spring S."/>
            <person name="Schueler E."/>
            <person name="Brambilla E."/>
            <person name="Klenk H.-P."/>
            <person name="Eisen J.A."/>
        </authorList>
    </citation>
    <scope>NUCLEOTIDE SEQUENCE [LARGE SCALE GENOMIC DNA]</scope>
    <source>
        <strain evidence="3">ATCC 700848 / DSM 11109 / ASRB2</strain>
    </source>
</reference>
<evidence type="ECO:0000313" key="2">
    <source>
        <dbReference type="EMBL" id="AEB10580.1"/>
    </source>
</evidence>
<dbReference type="AlphaFoldDB" id="F2NE12"/>
<gene>
    <name evidence="2" type="ordered locus">Desac_2767</name>
</gene>
<dbReference type="HOGENOM" id="CLU_139042_0_0_7"/>
<sequence length="157" mass="17799">MSFSASQIKSVIILLGGCLTLAPRAAGAIQTHGPPEGLYVHQLGHLCFLTAMVFICLVIWRRGLRRQRGFRYIFRAGILLALWNLLTFWGHWAEERLSPTAVSDQAGYFSRQIQITDLPTLLYYLAKLDHLILVPAMLMFYLGLRAFASEGQFLEDR</sequence>
<keyword evidence="1" id="KW-0472">Membrane</keyword>
<organism evidence="2 3">
    <name type="scientific">Desulfobacca acetoxidans (strain ATCC 700848 / DSM 11109 / ASRB2)</name>
    <dbReference type="NCBI Taxonomy" id="880072"/>
    <lineage>
        <taxon>Bacteria</taxon>
        <taxon>Pseudomonadati</taxon>
        <taxon>Thermodesulfobacteriota</taxon>
        <taxon>Desulfobaccia</taxon>
        <taxon>Desulfobaccales</taxon>
        <taxon>Desulfobaccaceae</taxon>
        <taxon>Desulfobacca</taxon>
    </lineage>
</organism>
<keyword evidence="1" id="KW-0812">Transmembrane</keyword>
<dbReference type="STRING" id="880072.Desac_2767"/>
<name>F2NE12_DESAR</name>
<evidence type="ECO:0000313" key="3">
    <source>
        <dbReference type="Proteomes" id="UP000000483"/>
    </source>
</evidence>
<feature type="transmembrane region" description="Helical" evidence="1">
    <location>
        <begin position="43"/>
        <end position="60"/>
    </location>
</feature>
<reference evidence="2 3" key="1">
    <citation type="journal article" date="2011" name="Stand. Genomic Sci.">
        <title>Complete genome sequence of the acetate-degrading sulfate reducer Desulfobacca acetoxidans type strain (ASRB2).</title>
        <authorList>
            <person name="Goker M."/>
            <person name="Teshima H."/>
            <person name="Lapidus A."/>
            <person name="Nolan M."/>
            <person name="Lucas S."/>
            <person name="Hammon N."/>
            <person name="Deshpande S."/>
            <person name="Cheng J.F."/>
            <person name="Tapia R."/>
            <person name="Han C."/>
            <person name="Goodwin L."/>
            <person name="Pitluck S."/>
            <person name="Huntemann M."/>
            <person name="Liolios K."/>
            <person name="Ivanova N."/>
            <person name="Pagani I."/>
            <person name="Mavromatis K."/>
            <person name="Ovchinikova G."/>
            <person name="Pati A."/>
            <person name="Chen A."/>
            <person name="Palaniappan K."/>
            <person name="Land M."/>
            <person name="Hauser L."/>
            <person name="Brambilla E.M."/>
            <person name="Rohde M."/>
            <person name="Spring S."/>
            <person name="Detter J.C."/>
            <person name="Woyke T."/>
            <person name="Bristow J."/>
            <person name="Eisen J.A."/>
            <person name="Markowitz V."/>
            <person name="Hugenholtz P."/>
            <person name="Kyrpides N.C."/>
            <person name="Klenk H.P."/>
        </authorList>
    </citation>
    <scope>NUCLEOTIDE SEQUENCE [LARGE SCALE GENOMIC DNA]</scope>
    <source>
        <strain evidence="3">ATCC 700848 / DSM 11109 / ASRB2</strain>
    </source>
</reference>
<protein>
    <submittedName>
        <fullName evidence="2">Uncharacterized protein</fullName>
    </submittedName>
</protein>
<proteinExistence type="predicted"/>
<dbReference type="Proteomes" id="UP000000483">
    <property type="component" value="Chromosome"/>
</dbReference>
<evidence type="ECO:0000256" key="1">
    <source>
        <dbReference type="SAM" id="Phobius"/>
    </source>
</evidence>
<dbReference type="KEGG" id="dao:Desac_2767"/>
<keyword evidence="3" id="KW-1185">Reference proteome</keyword>
<keyword evidence="1" id="KW-1133">Transmembrane helix</keyword>
<accession>F2NE12</accession>
<feature type="transmembrane region" description="Helical" evidence="1">
    <location>
        <begin position="72"/>
        <end position="92"/>
    </location>
</feature>
<dbReference type="EMBL" id="CP002629">
    <property type="protein sequence ID" value="AEB10580.1"/>
    <property type="molecule type" value="Genomic_DNA"/>
</dbReference>
<dbReference type="OrthoDB" id="5430998at2"/>
<dbReference type="eggNOG" id="ENOG5031B1G">
    <property type="taxonomic scope" value="Bacteria"/>
</dbReference>